<gene>
    <name evidence="1" type="ORF">FHY67_02195</name>
</gene>
<sequence length="225" mass="25813">MAFDLVQYFAEQIQIQKPQLLKQYPADQRKKYICEINTLALAKLITLWRYDANKVYQEIRTQDQLYIQEIARHLTTCPKNQSNLSKSELEDAITQVLSVQFSEIKQLDDTGNFGPSGLKELLLGQIEHLSGQADDWIWATSELTELIGSKPIEQEELSLEETMKEFNQMVNQQNIQESPHQQPVQALQSTAESTPLVPGWARVLEPIVALVILWILFSVYHNLMG</sequence>
<dbReference type="Proteomes" id="UP000314285">
    <property type="component" value="Unassembled WGS sequence"/>
</dbReference>
<name>A0A8H2K2V0_ACIRA</name>
<dbReference type="EMBL" id="VFBM01000002">
    <property type="protein sequence ID" value="TNX93292.1"/>
    <property type="molecule type" value="Genomic_DNA"/>
</dbReference>
<comment type="caution">
    <text evidence="1">The sequence shown here is derived from an EMBL/GenBank/DDBJ whole genome shotgun (WGS) entry which is preliminary data.</text>
</comment>
<evidence type="ECO:0000313" key="2">
    <source>
        <dbReference type="Proteomes" id="UP000314285"/>
    </source>
</evidence>
<evidence type="ECO:0000313" key="1">
    <source>
        <dbReference type="EMBL" id="TNX93292.1"/>
    </source>
</evidence>
<protein>
    <submittedName>
        <fullName evidence="1">Uncharacterized protein</fullName>
    </submittedName>
</protein>
<proteinExistence type="predicted"/>
<dbReference type="AlphaFoldDB" id="A0A8H2K2V0"/>
<dbReference type="RefSeq" id="WP_005024795.1">
    <property type="nucleotide sequence ID" value="NZ_CP027365.1"/>
</dbReference>
<accession>A0A8H2K2V0</accession>
<organism evidence="1 2">
    <name type="scientific">Acinetobacter radioresistens</name>
    <dbReference type="NCBI Taxonomy" id="40216"/>
    <lineage>
        <taxon>Bacteria</taxon>
        <taxon>Pseudomonadati</taxon>
        <taxon>Pseudomonadota</taxon>
        <taxon>Gammaproteobacteria</taxon>
        <taxon>Moraxellales</taxon>
        <taxon>Moraxellaceae</taxon>
        <taxon>Acinetobacter</taxon>
    </lineage>
</organism>
<reference evidence="1 2" key="1">
    <citation type="submission" date="2019-06" db="EMBL/GenBank/DDBJ databases">
        <title>Genome of Acinetobacter radioresistens APH1, a phenol degrading strain.</title>
        <authorList>
            <person name="Liu Y."/>
        </authorList>
    </citation>
    <scope>NUCLEOTIDE SEQUENCE [LARGE SCALE GENOMIC DNA]</scope>
    <source>
        <strain evidence="1 2">APH1</strain>
    </source>
</reference>